<dbReference type="PANTHER" id="PTHR11895:SF7">
    <property type="entry name" value="GLUTAMYL-TRNA(GLN) AMIDOTRANSFERASE SUBUNIT A, MITOCHONDRIAL"/>
    <property type="match status" value="1"/>
</dbReference>
<comment type="caution">
    <text evidence="4">The sequence shown here is derived from an EMBL/GenBank/DDBJ whole genome shotgun (WGS) entry which is preliminary data.</text>
</comment>
<dbReference type="OrthoDB" id="7245165at2"/>
<dbReference type="EMBL" id="NHON01000063">
    <property type="protein sequence ID" value="OWJ64288.1"/>
    <property type="molecule type" value="Genomic_DNA"/>
</dbReference>
<keyword evidence="5" id="KW-1185">Reference proteome</keyword>
<name>A0A211ZG89_9PROT</name>
<dbReference type="AlphaFoldDB" id="A0A211ZG89"/>
<dbReference type="GO" id="GO:0003824">
    <property type="term" value="F:catalytic activity"/>
    <property type="evidence" value="ECO:0007669"/>
    <property type="project" value="InterPro"/>
</dbReference>
<feature type="region of interest" description="Disordered" evidence="2">
    <location>
        <begin position="1"/>
        <end position="35"/>
    </location>
</feature>
<dbReference type="InterPro" id="IPR000120">
    <property type="entry name" value="Amidase"/>
</dbReference>
<dbReference type="InterPro" id="IPR020556">
    <property type="entry name" value="Amidase_CS"/>
</dbReference>
<dbReference type="InterPro" id="IPR023631">
    <property type="entry name" value="Amidase_dom"/>
</dbReference>
<dbReference type="PIRSF" id="PIRSF001221">
    <property type="entry name" value="Amidase_fungi"/>
    <property type="match status" value="1"/>
</dbReference>
<dbReference type="InterPro" id="IPR036928">
    <property type="entry name" value="AS_sf"/>
</dbReference>
<evidence type="ECO:0000313" key="4">
    <source>
        <dbReference type="EMBL" id="OWJ64288.1"/>
    </source>
</evidence>
<dbReference type="PROSITE" id="PS00571">
    <property type="entry name" value="AMIDASES"/>
    <property type="match status" value="1"/>
</dbReference>
<evidence type="ECO:0000256" key="2">
    <source>
        <dbReference type="SAM" id="MobiDB-lite"/>
    </source>
</evidence>
<accession>A0A211ZG89</accession>
<evidence type="ECO:0000259" key="3">
    <source>
        <dbReference type="Pfam" id="PF01425"/>
    </source>
</evidence>
<dbReference type="Proteomes" id="UP000196655">
    <property type="component" value="Unassembled WGS sequence"/>
</dbReference>
<reference evidence="5" key="1">
    <citation type="submission" date="2017-05" db="EMBL/GenBank/DDBJ databases">
        <authorList>
            <person name="Macchi M."/>
            <person name="Festa S."/>
            <person name="Coppotelli B.M."/>
            <person name="Morelli I.S."/>
        </authorList>
    </citation>
    <scope>NUCLEOTIDE SEQUENCE [LARGE SCALE GENOMIC DNA]</scope>
    <source>
        <strain evidence="5">I</strain>
    </source>
</reference>
<dbReference type="SUPFAM" id="SSF75304">
    <property type="entry name" value="Amidase signature (AS) enzymes"/>
    <property type="match status" value="1"/>
</dbReference>
<evidence type="ECO:0000256" key="1">
    <source>
        <dbReference type="ARBA" id="ARBA00009199"/>
    </source>
</evidence>
<comment type="similarity">
    <text evidence="1">Belongs to the amidase family.</text>
</comment>
<evidence type="ECO:0000313" key="5">
    <source>
        <dbReference type="Proteomes" id="UP000196655"/>
    </source>
</evidence>
<dbReference type="Gene3D" id="3.90.1300.10">
    <property type="entry name" value="Amidase signature (AS) domain"/>
    <property type="match status" value="1"/>
</dbReference>
<gene>
    <name evidence="4" type="ORF">BWR60_25545</name>
</gene>
<dbReference type="Pfam" id="PF01425">
    <property type="entry name" value="Amidase"/>
    <property type="match status" value="1"/>
</dbReference>
<feature type="domain" description="Amidase" evidence="3">
    <location>
        <begin position="40"/>
        <end position="463"/>
    </location>
</feature>
<proteinExistence type="inferred from homology"/>
<sequence length="489" mass="51159">MPRLSAPGRYPWAERPRPQAVPEDREMTDTSPAPSSARAVIADALDRAHAAQARLNCFTLILDDEAIATAEAADAAVASGQAPGPLHGVPVAIKDLTPTRGHLTTLGSHSTGDWIPDRSALVVRRLEAAGAIVIGKTTTPEFAHSSFTYSPRWGVTRNPWDPERSPGGSSGGSGAAVAAGVVPFAEGTDMGGSVRIPAAFCGVVGFKPSLGRIPMTILPSQFDDISHFGPLARTVDDAVAFMAATAGPSDEDIGSLPLPFDAAATRIDGLAGRRFALSLDLGYYAVDPAVEAAVLAAAEALRRAGAVVEEVGLPWTRAASDRWLDLWCVFMAAFQGHALAEYRDRMDPILVGLIDRGLTLGAAEVKRIEILRSDMWNELAAVLAGRDALLCPTCAVPPPPVTLTDDDFAADRPDGRYGGLDLTAPFNLLSPCPALSLPAGLTPDGLPVGLQVVGHRHADEAVLGLARAIETALLEAGLTEAVRRGPPQM</sequence>
<organism evidence="4 5">
    <name type="scientific">Inquilinus limosus</name>
    <dbReference type="NCBI Taxonomy" id="171674"/>
    <lineage>
        <taxon>Bacteria</taxon>
        <taxon>Pseudomonadati</taxon>
        <taxon>Pseudomonadota</taxon>
        <taxon>Alphaproteobacteria</taxon>
        <taxon>Rhodospirillales</taxon>
        <taxon>Rhodospirillaceae</taxon>
        <taxon>Inquilinus</taxon>
    </lineage>
</organism>
<feature type="compositionally biased region" description="Basic and acidic residues" evidence="2">
    <location>
        <begin position="12"/>
        <end position="28"/>
    </location>
</feature>
<dbReference type="PANTHER" id="PTHR11895">
    <property type="entry name" value="TRANSAMIDASE"/>
    <property type="match status" value="1"/>
</dbReference>
<protein>
    <submittedName>
        <fullName evidence="4">Amidase</fullName>
    </submittedName>
</protein>